<dbReference type="GO" id="GO:0006355">
    <property type="term" value="P:regulation of DNA-templated transcription"/>
    <property type="evidence" value="ECO:0007669"/>
    <property type="project" value="InterPro"/>
</dbReference>
<dbReference type="PANTHER" id="PTHR16131:SF2">
    <property type="entry name" value="LIGAND-DEPENDENT NUCLEAR RECEPTOR-INTERACTING FACTOR 1"/>
    <property type="match status" value="1"/>
</dbReference>
<comment type="caution">
    <text evidence="3">The sequence shown here is derived from an EMBL/GenBank/DDBJ whole genome shotgun (WGS) entry which is preliminary data.</text>
</comment>
<dbReference type="Proteomes" id="UP001228049">
    <property type="component" value="Unassembled WGS sequence"/>
</dbReference>
<sequence length="488" mass="53947">MNPVIKEIDPVHSNTTISYEAVPAVGADGTNIMKLIPRLFELLQREKTLKNSAKSLPNQVQLLSLYHILLLQRFFELLQRKKRQASNVMSFQNHFLGRVQAQAAYKKQWGSREKSESDSSHSDISSTGNNREKRGGLQIIPQDESGEVIDLCDDGAHKDSSQPSVHTPGVTHPFTSDSSSGICCQIEKDTGKIECSMNPATSWTSSLAAESCKIADPLLRHMFGITADVKISLQRIDKDSSAKLLLSESIKSVEDNQEQVSRLQQEDVSLQDLYSLQDSNSCNGTVNVARGKVLKTEPEDSDSPTTLYAFYYSGSTLDKGTSCHIKSEPECGYVEPIDEDFLSTDESNIPNSRDIAGRPQTPTCVDPNTNTGRMGRKRKRTMCPCCVPTVGHGARSEEPKKWAWRTAQTSRKGGRTKFAKKVVKTSGKINCQKVKECKTAEALVSDNETTVSEVVKLHEQIQRLKELLHEKEAALELMTNSVGGDPTI</sequence>
<keyword evidence="1" id="KW-0175">Coiled coil</keyword>
<dbReference type="EMBL" id="JASDAP010000008">
    <property type="protein sequence ID" value="KAK1898104.1"/>
    <property type="molecule type" value="Genomic_DNA"/>
</dbReference>
<organism evidence="3 4">
    <name type="scientific">Dissostichus eleginoides</name>
    <name type="common">Patagonian toothfish</name>
    <name type="synonym">Dissostichus amissus</name>
    <dbReference type="NCBI Taxonomy" id="100907"/>
    <lineage>
        <taxon>Eukaryota</taxon>
        <taxon>Metazoa</taxon>
        <taxon>Chordata</taxon>
        <taxon>Craniata</taxon>
        <taxon>Vertebrata</taxon>
        <taxon>Euteleostomi</taxon>
        <taxon>Actinopterygii</taxon>
        <taxon>Neopterygii</taxon>
        <taxon>Teleostei</taxon>
        <taxon>Neoteleostei</taxon>
        <taxon>Acanthomorphata</taxon>
        <taxon>Eupercaria</taxon>
        <taxon>Perciformes</taxon>
        <taxon>Notothenioidei</taxon>
        <taxon>Nototheniidae</taxon>
        <taxon>Dissostichus</taxon>
    </lineage>
</organism>
<evidence type="ECO:0000313" key="4">
    <source>
        <dbReference type="Proteomes" id="UP001228049"/>
    </source>
</evidence>
<feature type="region of interest" description="Disordered" evidence="2">
    <location>
        <begin position="107"/>
        <end position="173"/>
    </location>
</feature>
<feature type="compositionally biased region" description="Polar residues" evidence="2">
    <location>
        <begin position="360"/>
        <end position="372"/>
    </location>
</feature>
<feature type="compositionally biased region" description="Basic and acidic residues" evidence="2">
    <location>
        <begin position="110"/>
        <end position="121"/>
    </location>
</feature>
<dbReference type="InterPro" id="IPR026191">
    <property type="entry name" value="LRIF1"/>
</dbReference>
<evidence type="ECO:0000256" key="1">
    <source>
        <dbReference type="SAM" id="Coils"/>
    </source>
</evidence>
<gene>
    <name evidence="3" type="ORF">KUDE01_017631</name>
</gene>
<proteinExistence type="predicted"/>
<dbReference type="PANTHER" id="PTHR16131">
    <property type="entry name" value="LIGAND-DEPENDENT NUCLEAR RECEPTOR-INTERACTING FACTOR 1"/>
    <property type="match status" value="1"/>
</dbReference>
<reference evidence="3" key="1">
    <citation type="submission" date="2023-04" db="EMBL/GenBank/DDBJ databases">
        <title>Chromosome-level genome of Chaenocephalus aceratus.</title>
        <authorList>
            <person name="Park H."/>
        </authorList>
    </citation>
    <scope>NUCLEOTIDE SEQUENCE</scope>
    <source>
        <strain evidence="3">DE</strain>
        <tissue evidence="3">Muscle</tissue>
    </source>
</reference>
<feature type="coiled-coil region" evidence="1">
    <location>
        <begin position="454"/>
        <end position="481"/>
    </location>
</feature>
<protein>
    <submittedName>
        <fullName evidence="3">Liprin-beta like</fullName>
    </submittedName>
</protein>
<evidence type="ECO:0000313" key="3">
    <source>
        <dbReference type="EMBL" id="KAK1898104.1"/>
    </source>
</evidence>
<dbReference type="AlphaFoldDB" id="A0AAD9CB10"/>
<dbReference type="GO" id="GO:0042974">
    <property type="term" value="F:nuclear retinoic acid receptor binding"/>
    <property type="evidence" value="ECO:0007669"/>
    <property type="project" value="InterPro"/>
</dbReference>
<keyword evidence="4" id="KW-1185">Reference proteome</keyword>
<name>A0AAD9CB10_DISEL</name>
<evidence type="ECO:0000256" key="2">
    <source>
        <dbReference type="SAM" id="MobiDB-lite"/>
    </source>
</evidence>
<feature type="compositionally biased region" description="Acidic residues" evidence="2">
    <location>
        <begin position="144"/>
        <end position="153"/>
    </location>
</feature>
<feature type="region of interest" description="Disordered" evidence="2">
    <location>
        <begin position="350"/>
        <end position="376"/>
    </location>
</feature>
<accession>A0AAD9CB10</accession>